<dbReference type="Proteomes" id="UP000184501">
    <property type="component" value="Unassembled WGS sequence"/>
</dbReference>
<accession>A0A1M5L8F3</accession>
<evidence type="ECO:0000256" key="1">
    <source>
        <dbReference type="SAM" id="MobiDB-lite"/>
    </source>
</evidence>
<proteinExistence type="predicted"/>
<evidence type="ECO:0000313" key="3">
    <source>
        <dbReference type="Proteomes" id="UP000184501"/>
    </source>
</evidence>
<evidence type="ECO:0000313" key="2">
    <source>
        <dbReference type="EMBL" id="SHG61240.1"/>
    </source>
</evidence>
<organism evidence="2 3">
    <name type="scientific">Streptoalloteichus hindustanus</name>
    <dbReference type="NCBI Taxonomy" id="2017"/>
    <lineage>
        <taxon>Bacteria</taxon>
        <taxon>Bacillati</taxon>
        <taxon>Actinomycetota</taxon>
        <taxon>Actinomycetes</taxon>
        <taxon>Pseudonocardiales</taxon>
        <taxon>Pseudonocardiaceae</taxon>
        <taxon>Streptoalloteichus</taxon>
    </lineage>
</organism>
<protein>
    <submittedName>
        <fullName evidence="2">Uncharacterized protein</fullName>
    </submittedName>
</protein>
<feature type="region of interest" description="Disordered" evidence="1">
    <location>
        <begin position="38"/>
        <end position="114"/>
    </location>
</feature>
<reference evidence="2 3" key="1">
    <citation type="submission" date="2016-11" db="EMBL/GenBank/DDBJ databases">
        <authorList>
            <person name="Jaros S."/>
            <person name="Januszkiewicz K."/>
            <person name="Wedrychowicz H."/>
        </authorList>
    </citation>
    <scope>NUCLEOTIDE SEQUENCE [LARGE SCALE GENOMIC DNA]</scope>
    <source>
        <strain evidence="2 3">DSM 44523</strain>
    </source>
</reference>
<gene>
    <name evidence="2" type="ORF">SAMN05444320_11122</name>
</gene>
<keyword evidence="3" id="KW-1185">Reference proteome</keyword>
<sequence length="149" mass="15813">MLEHPFDTRSVCPVWTALASGGRSVTLTLLAAPTPSRDGVFFRRTGFDGPAPRCSPPRERRNGPGRVRRAGRPDGSGGALLRSGQGVSPSSPWPARGSVTRKVAPPPGVGRYSTRPRWAVTMASTMDSPSPVPLYPVRLCGLVRAGSPR</sequence>
<name>A0A1M5L8F3_STRHI</name>
<dbReference type="EMBL" id="FQVN01000011">
    <property type="protein sequence ID" value="SHG61240.1"/>
    <property type="molecule type" value="Genomic_DNA"/>
</dbReference>
<dbReference type="AlphaFoldDB" id="A0A1M5L8F3"/>